<dbReference type="Proteomes" id="UP000054279">
    <property type="component" value="Unassembled WGS sequence"/>
</dbReference>
<sequence>MIIPLSAFSDSCVRPHLGWVSDDDGTMLVHDSERQRAVYISMQCRVSMRTSGIATSDVPLFCGTKVVLELDPLFSKGQAFEDWISFQSSLISFGDDLSKISNMRSGLHVLQGCKLLLEHVYYRNKISPLSEEHKHL</sequence>
<organism evidence="1 2">
    <name type="scientific">Sphaerobolus stellatus (strain SS14)</name>
    <dbReference type="NCBI Taxonomy" id="990650"/>
    <lineage>
        <taxon>Eukaryota</taxon>
        <taxon>Fungi</taxon>
        <taxon>Dikarya</taxon>
        <taxon>Basidiomycota</taxon>
        <taxon>Agaricomycotina</taxon>
        <taxon>Agaricomycetes</taxon>
        <taxon>Phallomycetidae</taxon>
        <taxon>Geastrales</taxon>
        <taxon>Sphaerobolaceae</taxon>
        <taxon>Sphaerobolus</taxon>
    </lineage>
</organism>
<keyword evidence="2" id="KW-1185">Reference proteome</keyword>
<name>A0A0C9UB71_SPHS4</name>
<protein>
    <submittedName>
        <fullName evidence="1">Uncharacterized protein</fullName>
    </submittedName>
</protein>
<dbReference type="EMBL" id="KN837374">
    <property type="protein sequence ID" value="KIJ26332.1"/>
    <property type="molecule type" value="Genomic_DNA"/>
</dbReference>
<proteinExistence type="predicted"/>
<dbReference type="HOGENOM" id="CLU_1876739_0_0_1"/>
<accession>A0A0C9UB71</accession>
<evidence type="ECO:0000313" key="2">
    <source>
        <dbReference type="Proteomes" id="UP000054279"/>
    </source>
</evidence>
<dbReference type="AlphaFoldDB" id="A0A0C9UB71"/>
<gene>
    <name evidence="1" type="ORF">M422DRAFT_55593</name>
</gene>
<evidence type="ECO:0000313" key="1">
    <source>
        <dbReference type="EMBL" id="KIJ26332.1"/>
    </source>
</evidence>
<reference evidence="1 2" key="1">
    <citation type="submission" date="2014-06" db="EMBL/GenBank/DDBJ databases">
        <title>Evolutionary Origins and Diversification of the Mycorrhizal Mutualists.</title>
        <authorList>
            <consortium name="DOE Joint Genome Institute"/>
            <consortium name="Mycorrhizal Genomics Consortium"/>
            <person name="Kohler A."/>
            <person name="Kuo A."/>
            <person name="Nagy L.G."/>
            <person name="Floudas D."/>
            <person name="Copeland A."/>
            <person name="Barry K.W."/>
            <person name="Cichocki N."/>
            <person name="Veneault-Fourrey C."/>
            <person name="LaButti K."/>
            <person name="Lindquist E.A."/>
            <person name="Lipzen A."/>
            <person name="Lundell T."/>
            <person name="Morin E."/>
            <person name="Murat C."/>
            <person name="Riley R."/>
            <person name="Ohm R."/>
            <person name="Sun H."/>
            <person name="Tunlid A."/>
            <person name="Henrissat B."/>
            <person name="Grigoriev I.V."/>
            <person name="Hibbett D.S."/>
            <person name="Martin F."/>
        </authorList>
    </citation>
    <scope>NUCLEOTIDE SEQUENCE [LARGE SCALE GENOMIC DNA]</scope>
    <source>
        <strain evidence="1 2">SS14</strain>
    </source>
</reference>